<reference evidence="2 3" key="1">
    <citation type="submission" date="2018-01" db="EMBL/GenBank/DDBJ databases">
        <authorList>
            <person name="Gaut B.S."/>
            <person name="Morton B.R."/>
            <person name="Clegg M.T."/>
            <person name="Duvall M.R."/>
        </authorList>
    </citation>
    <scope>NUCLEOTIDE SEQUENCE [LARGE SCALE GENOMIC DNA]</scope>
    <source>
        <strain evidence="2">GP69</strain>
    </source>
</reference>
<dbReference type="Pfam" id="PF01507">
    <property type="entry name" value="PAPS_reduct"/>
    <property type="match status" value="1"/>
</dbReference>
<evidence type="ECO:0000313" key="3">
    <source>
        <dbReference type="Proteomes" id="UP000236311"/>
    </source>
</evidence>
<evidence type="ECO:0000313" key="2">
    <source>
        <dbReference type="EMBL" id="SOY31051.1"/>
    </source>
</evidence>
<dbReference type="EMBL" id="OFSM01000021">
    <property type="protein sequence ID" value="SOY31051.1"/>
    <property type="molecule type" value="Genomic_DNA"/>
</dbReference>
<sequence>MGEILGRKQRIKNSEWIEALAKIEQAVSRKELDQLVDKTVKEIKKKTRGKKAAYAWSGGKDSLVLGEICRMAGIASCVLVICNLEYKAFIEWVDAHKPPELSIINTGQDMKWLAAHPQMLFPQDSKYASMWFQIVQHRGQAKYYKENQLDMMLLGRRRADGNYVGRGDNIYTNNQGVTRYSPLSDWTHEQMLAYIHYHNLEMPPIYDWKNGYLCGTHPWPARQWTGSVENAWAEIYEIDGSIVTEAAEHIQSAKDFLDSLK</sequence>
<dbReference type="OrthoDB" id="5179115at2"/>
<organism evidence="2 3">
    <name type="scientific">Acetatifactor muris</name>
    <dbReference type="NCBI Taxonomy" id="879566"/>
    <lineage>
        <taxon>Bacteria</taxon>
        <taxon>Bacillati</taxon>
        <taxon>Bacillota</taxon>
        <taxon>Clostridia</taxon>
        <taxon>Lachnospirales</taxon>
        <taxon>Lachnospiraceae</taxon>
        <taxon>Acetatifactor</taxon>
    </lineage>
</organism>
<dbReference type="Gene3D" id="3.40.50.620">
    <property type="entry name" value="HUPs"/>
    <property type="match status" value="1"/>
</dbReference>
<dbReference type="SUPFAM" id="SSF52402">
    <property type="entry name" value="Adenine nucleotide alpha hydrolases-like"/>
    <property type="match status" value="1"/>
</dbReference>
<dbReference type="AlphaFoldDB" id="A0A2K4ZKP8"/>
<dbReference type="Proteomes" id="UP000236311">
    <property type="component" value="Unassembled WGS sequence"/>
</dbReference>
<dbReference type="InterPro" id="IPR002500">
    <property type="entry name" value="PAPS_reduct_dom"/>
</dbReference>
<proteinExistence type="predicted"/>
<accession>A0A2K4ZKP8</accession>
<gene>
    <name evidence="2" type="ORF">AMURIS_03785</name>
</gene>
<protein>
    <submittedName>
        <fullName evidence="2">Phosphoadenosine phosphosulfate reductase family protein</fullName>
    </submittedName>
</protein>
<dbReference type="RefSeq" id="WP_103241061.1">
    <property type="nucleotide sequence ID" value="NZ_JANJZD010000024.1"/>
</dbReference>
<evidence type="ECO:0000259" key="1">
    <source>
        <dbReference type="Pfam" id="PF01507"/>
    </source>
</evidence>
<feature type="domain" description="Phosphoadenosine phosphosulphate reductase" evidence="1">
    <location>
        <begin position="52"/>
        <end position="207"/>
    </location>
</feature>
<dbReference type="GO" id="GO:0003824">
    <property type="term" value="F:catalytic activity"/>
    <property type="evidence" value="ECO:0007669"/>
    <property type="project" value="InterPro"/>
</dbReference>
<dbReference type="InterPro" id="IPR014729">
    <property type="entry name" value="Rossmann-like_a/b/a_fold"/>
</dbReference>
<keyword evidence="3" id="KW-1185">Reference proteome</keyword>
<name>A0A2K4ZKP8_9FIRM</name>